<gene>
    <name evidence="2" type="ORF">CT19425_MP20411</name>
</gene>
<keyword evidence="1" id="KW-0472">Membrane</keyword>
<feature type="transmembrane region" description="Helical" evidence="1">
    <location>
        <begin position="12"/>
        <end position="33"/>
    </location>
</feature>
<name>A0A375IKZ3_9BURK</name>
<evidence type="ECO:0000313" key="3">
    <source>
        <dbReference type="Proteomes" id="UP000255505"/>
    </source>
</evidence>
<evidence type="ECO:0000256" key="1">
    <source>
        <dbReference type="SAM" id="Phobius"/>
    </source>
</evidence>
<dbReference type="AlphaFoldDB" id="A0A375IKZ3"/>
<evidence type="ECO:0000313" key="2">
    <source>
        <dbReference type="EMBL" id="SPK74701.1"/>
    </source>
</evidence>
<protein>
    <submittedName>
        <fullName evidence="2">Uncharacterized protein</fullName>
    </submittedName>
</protein>
<keyword evidence="1" id="KW-0812">Transmembrane</keyword>
<accession>A0A375IKZ3</accession>
<dbReference type="EMBL" id="LT991977">
    <property type="protein sequence ID" value="SPK74701.1"/>
    <property type="molecule type" value="Genomic_DNA"/>
</dbReference>
<dbReference type="Proteomes" id="UP000255505">
    <property type="component" value="Plasmid II"/>
</dbReference>
<sequence>MPLRLVLDIPCCLAALLLGLTFILPAIRIALLVGGTTVLLRLPGVLTRFLANVAAGSALLRLLCRPCGAGKRDAANYQCRN</sequence>
<proteinExistence type="predicted"/>
<reference evidence="2 3" key="1">
    <citation type="submission" date="2018-01" db="EMBL/GenBank/DDBJ databases">
        <authorList>
            <person name="Gaut B.S."/>
            <person name="Morton B.R."/>
            <person name="Clegg M.T."/>
            <person name="Duvall M.R."/>
        </authorList>
    </citation>
    <scope>NUCLEOTIDE SEQUENCE [LARGE SCALE GENOMIC DNA]</scope>
    <source>
        <strain evidence="2">Cupriavidus taiwanensis LMG 19425</strain>
        <plasmid evidence="3">Plasmid ii</plasmid>
    </source>
</reference>
<keyword evidence="2" id="KW-0614">Plasmid</keyword>
<keyword evidence="1" id="KW-1133">Transmembrane helix</keyword>
<feature type="transmembrane region" description="Helical" evidence="1">
    <location>
        <begin position="45"/>
        <end position="64"/>
    </location>
</feature>
<geneLocation type="plasmid" evidence="2">
    <name>II</name>
</geneLocation>
<organism evidence="2 3">
    <name type="scientific">Cupriavidus taiwanensis</name>
    <dbReference type="NCBI Taxonomy" id="164546"/>
    <lineage>
        <taxon>Bacteria</taxon>
        <taxon>Pseudomonadati</taxon>
        <taxon>Pseudomonadota</taxon>
        <taxon>Betaproteobacteria</taxon>
        <taxon>Burkholderiales</taxon>
        <taxon>Burkholderiaceae</taxon>
        <taxon>Cupriavidus</taxon>
    </lineage>
</organism>